<feature type="region of interest" description="Disordered" evidence="1">
    <location>
        <begin position="394"/>
        <end position="484"/>
    </location>
</feature>
<evidence type="ECO:0000313" key="2">
    <source>
        <dbReference type="EMBL" id="KAG0254938.1"/>
    </source>
</evidence>
<proteinExistence type="predicted"/>
<accession>A0A9P6U1B4</accession>
<dbReference type="OrthoDB" id="2405996at2759"/>
<feature type="compositionally biased region" description="Low complexity" evidence="1">
    <location>
        <begin position="78"/>
        <end position="93"/>
    </location>
</feature>
<reference evidence="2" key="1">
    <citation type="journal article" date="2020" name="Fungal Divers.">
        <title>Resolving the Mortierellaceae phylogeny through synthesis of multi-gene phylogenetics and phylogenomics.</title>
        <authorList>
            <person name="Vandepol N."/>
            <person name="Liber J."/>
            <person name="Desiro A."/>
            <person name="Na H."/>
            <person name="Kennedy M."/>
            <person name="Barry K."/>
            <person name="Grigoriev I.V."/>
            <person name="Miller A.N."/>
            <person name="O'Donnell K."/>
            <person name="Stajich J.E."/>
            <person name="Bonito G."/>
        </authorList>
    </citation>
    <scope>NUCLEOTIDE SEQUENCE</scope>
    <source>
        <strain evidence="2">BC1065</strain>
    </source>
</reference>
<organism evidence="2 3">
    <name type="scientific">Actinomortierella ambigua</name>
    <dbReference type="NCBI Taxonomy" id="1343610"/>
    <lineage>
        <taxon>Eukaryota</taxon>
        <taxon>Fungi</taxon>
        <taxon>Fungi incertae sedis</taxon>
        <taxon>Mucoromycota</taxon>
        <taxon>Mortierellomycotina</taxon>
        <taxon>Mortierellomycetes</taxon>
        <taxon>Mortierellales</taxon>
        <taxon>Mortierellaceae</taxon>
        <taxon>Actinomortierella</taxon>
    </lineage>
</organism>
<keyword evidence="3" id="KW-1185">Reference proteome</keyword>
<feature type="compositionally biased region" description="Polar residues" evidence="1">
    <location>
        <begin position="214"/>
        <end position="231"/>
    </location>
</feature>
<feature type="compositionally biased region" description="Basic residues" evidence="1">
    <location>
        <begin position="172"/>
        <end position="182"/>
    </location>
</feature>
<dbReference type="AlphaFoldDB" id="A0A9P6U1B4"/>
<evidence type="ECO:0000313" key="3">
    <source>
        <dbReference type="Proteomes" id="UP000807716"/>
    </source>
</evidence>
<feature type="compositionally biased region" description="Basic and acidic residues" evidence="1">
    <location>
        <begin position="107"/>
        <end position="125"/>
    </location>
</feature>
<feature type="compositionally biased region" description="Polar residues" evidence="1">
    <location>
        <begin position="126"/>
        <end position="138"/>
    </location>
</feature>
<feature type="compositionally biased region" description="Basic and acidic residues" evidence="1">
    <location>
        <begin position="472"/>
        <end position="484"/>
    </location>
</feature>
<evidence type="ECO:0000256" key="1">
    <source>
        <dbReference type="SAM" id="MobiDB-lite"/>
    </source>
</evidence>
<dbReference type="EMBL" id="JAAAJB010000489">
    <property type="protein sequence ID" value="KAG0254938.1"/>
    <property type="molecule type" value="Genomic_DNA"/>
</dbReference>
<name>A0A9P6U1B4_9FUNG</name>
<sequence length="494" mass="54406">MVQLLESTKSYLKNSTRLGRRMSHYKDEMSSSETSLPPEKAPVPVPVPVVSAKHRSSTEKSPSRTSQRRLSGLFSLARSNSNSSSTRHSIPSPTDDRPSSGILPRKIGPDSEEKRRNSKSSDRTHATSSDKSSHSNSGVRRRSQRVSIAGDDNGRGSVGVGSSTEDDEQQHQHQHHHHHQQQHQRGSQILDCDRRRRASRTQSQYDDVPRGRSPTWSMSNTISTATSSYHSRPSDYPSMKHYQAHVWRRQLLEDSIMHSLKLGYADRNRTVTRQRSRSLKSNARSRKVKEQAMLAAALGKDLPATSPSVSDHQEQGYHDGDIVTEEVTSRSMDVLKPLPQIKNNNNPYMTQTNASMLNITQSFASFTLELNENDVHRVMSSSVIPDLFRIKAHLGPGPGPGSRPRRNSKAAAKVNITTSPSTLPHAAPTREGRAAPSMVSPTADWASSVFVSLEKHQEESPSAPNGKNLPDGPRDGSGVKEAHPAVHVAAATVV</sequence>
<protein>
    <submittedName>
        <fullName evidence="2">Uncharacterized protein</fullName>
    </submittedName>
</protein>
<gene>
    <name evidence="2" type="ORF">DFQ27_006538</name>
</gene>
<comment type="caution">
    <text evidence="2">The sequence shown here is derived from an EMBL/GenBank/DDBJ whole genome shotgun (WGS) entry which is preliminary data.</text>
</comment>
<feature type="region of interest" description="Disordered" evidence="1">
    <location>
        <begin position="15"/>
        <end position="234"/>
    </location>
</feature>
<dbReference type="Proteomes" id="UP000807716">
    <property type="component" value="Unassembled WGS sequence"/>
</dbReference>